<feature type="compositionally biased region" description="Basic and acidic residues" evidence="4">
    <location>
        <begin position="66"/>
        <end position="78"/>
    </location>
</feature>
<feature type="domain" description="PDZ" evidence="5">
    <location>
        <begin position="443"/>
        <end position="533"/>
    </location>
</feature>
<dbReference type="SMART" id="SM00228">
    <property type="entry name" value="PDZ"/>
    <property type="match status" value="1"/>
</dbReference>
<feature type="region of interest" description="Disordered" evidence="4">
    <location>
        <begin position="547"/>
        <end position="569"/>
    </location>
</feature>
<dbReference type="Gene3D" id="2.40.10.10">
    <property type="entry name" value="Trypsin-like serine proteases"/>
    <property type="match status" value="2"/>
</dbReference>
<feature type="compositionally biased region" description="Low complexity" evidence="4">
    <location>
        <begin position="174"/>
        <end position="186"/>
    </location>
</feature>
<accession>A0ABR7P9F8</accession>
<gene>
    <name evidence="6" type="ORF">H8712_02205</name>
</gene>
<feature type="compositionally biased region" description="Low complexity" evidence="4">
    <location>
        <begin position="556"/>
        <end position="569"/>
    </location>
</feature>
<sequence>MSEEFKNEFDENKETETDNVNTQEETETVFEDNASKPEETTNESAVTQEPGNAPTPENPVYARAYQPHEQREATKEEWYQEAQQEQKQQQSYNAYQFTAPESKKPNRSGKKLNGQGRKFGTVVATAVVFGLVASAVFQGTNYVGSKLNPQGKKSVQVQSTQTISQNKSSDSEESVSGSTEGTSSVSQVAQNAMPSIVSIVGVSVQEIPQIYQYFGYGQQQETQSSGSGIIVGQNDTELLIATNNHVVSGTNSLTVCFTNQDGSAVTGNGDVEKTSAEGESGSTNQDGQDSSLDDVQSGAVSAQIKGTDADNDLAVISVKLEDIPEDVLSEIKVATIGDSDSLQMGEQVVAIGNALGYGQSVTSGYVSALNRQVSSDDTDGTFIQTDAAINPGNSGGALLNMKGELIGINSAKIASDEVEGMGFAIPISKAEPILDEMMNQETRYKVEDEDKAAYIGITCENVTSDVNQMYGIPQGVYVDTVVEGGPAEKAGIKKGDVITKIDGTAIDAYKDLVDRLEYYEAGETVELEVYRAQDGEYNAQKISVTLGAKKNAPSTNSSSNQQQNEKNNK</sequence>
<dbReference type="PRINTS" id="PR00834">
    <property type="entry name" value="PROTEASES2C"/>
</dbReference>
<dbReference type="PANTHER" id="PTHR43343">
    <property type="entry name" value="PEPTIDASE S12"/>
    <property type="match status" value="1"/>
</dbReference>
<feature type="region of interest" description="Disordered" evidence="4">
    <location>
        <begin position="264"/>
        <end position="303"/>
    </location>
</feature>
<evidence type="ECO:0000256" key="4">
    <source>
        <dbReference type="SAM" id="MobiDB-lite"/>
    </source>
</evidence>
<dbReference type="Pfam" id="PF13365">
    <property type="entry name" value="Trypsin_2"/>
    <property type="match status" value="1"/>
</dbReference>
<comment type="similarity">
    <text evidence="1">Belongs to the peptidase S1C family.</text>
</comment>
<evidence type="ECO:0000256" key="1">
    <source>
        <dbReference type="ARBA" id="ARBA00010541"/>
    </source>
</evidence>
<comment type="caution">
    <text evidence="6">The sequence shown here is derived from an EMBL/GenBank/DDBJ whole genome shotgun (WGS) entry which is preliminary data.</text>
</comment>
<dbReference type="InterPro" id="IPR009003">
    <property type="entry name" value="Peptidase_S1_PA"/>
</dbReference>
<name>A0ABR7P9F8_9FIRM</name>
<proteinExistence type="inferred from homology"/>
<dbReference type="SUPFAM" id="SSF50494">
    <property type="entry name" value="Trypsin-like serine proteases"/>
    <property type="match status" value="1"/>
</dbReference>
<keyword evidence="7" id="KW-1185">Reference proteome</keyword>
<dbReference type="EMBL" id="JACRTP010000001">
    <property type="protein sequence ID" value="MBC8627450.1"/>
    <property type="molecule type" value="Genomic_DNA"/>
</dbReference>
<dbReference type="PANTHER" id="PTHR43343:SF3">
    <property type="entry name" value="PROTEASE DO-LIKE 8, CHLOROPLASTIC"/>
    <property type="match status" value="1"/>
</dbReference>
<evidence type="ECO:0000256" key="3">
    <source>
        <dbReference type="ARBA" id="ARBA00022801"/>
    </source>
</evidence>
<feature type="compositionally biased region" description="Polar residues" evidence="4">
    <location>
        <begin position="280"/>
        <end position="300"/>
    </location>
</feature>
<dbReference type="RefSeq" id="WP_187558140.1">
    <property type="nucleotide sequence ID" value="NZ_JACRTP010000001.1"/>
</dbReference>
<dbReference type="InterPro" id="IPR043504">
    <property type="entry name" value="Peptidase_S1_PA_chymotrypsin"/>
</dbReference>
<dbReference type="InterPro" id="IPR001478">
    <property type="entry name" value="PDZ"/>
</dbReference>
<feature type="compositionally biased region" description="Low complexity" evidence="4">
    <location>
        <begin position="80"/>
        <end position="90"/>
    </location>
</feature>
<feature type="region of interest" description="Disordered" evidence="4">
    <location>
        <begin position="1"/>
        <end position="115"/>
    </location>
</feature>
<protein>
    <submittedName>
        <fullName evidence="6">Trypsin-like peptidase domain-containing protein</fullName>
    </submittedName>
</protein>
<dbReference type="PROSITE" id="PS50106">
    <property type="entry name" value="PDZ"/>
    <property type="match status" value="1"/>
</dbReference>
<dbReference type="Proteomes" id="UP000661649">
    <property type="component" value="Unassembled WGS sequence"/>
</dbReference>
<dbReference type="SUPFAM" id="SSF50156">
    <property type="entry name" value="PDZ domain-like"/>
    <property type="match status" value="1"/>
</dbReference>
<evidence type="ECO:0000313" key="7">
    <source>
        <dbReference type="Proteomes" id="UP000661649"/>
    </source>
</evidence>
<evidence type="ECO:0000259" key="5">
    <source>
        <dbReference type="PROSITE" id="PS50106"/>
    </source>
</evidence>
<evidence type="ECO:0000256" key="2">
    <source>
        <dbReference type="ARBA" id="ARBA00022670"/>
    </source>
</evidence>
<reference evidence="6 7" key="1">
    <citation type="submission" date="2020-08" db="EMBL/GenBank/DDBJ databases">
        <title>Genome public.</title>
        <authorList>
            <person name="Liu C."/>
            <person name="Sun Q."/>
        </authorList>
    </citation>
    <scope>NUCLEOTIDE SEQUENCE [LARGE SCALE GENOMIC DNA]</scope>
    <source>
        <strain evidence="6 7">3_YM_SP_D4_24.mj</strain>
    </source>
</reference>
<dbReference type="Pfam" id="PF13180">
    <property type="entry name" value="PDZ_2"/>
    <property type="match status" value="1"/>
</dbReference>
<feature type="region of interest" description="Disordered" evidence="4">
    <location>
        <begin position="148"/>
        <end position="186"/>
    </location>
</feature>
<dbReference type="InterPro" id="IPR036034">
    <property type="entry name" value="PDZ_sf"/>
</dbReference>
<evidence type="ECO:0000313" key="6">
    <source>
        <dbReference type="EMBL" id="MBC8627450.1"/>
    </source>
</evidence>
<dbReference type="InterPro" id="IPR001940">
    <property type="entry name" value="Peptidase_S1C"/>
</dbReference>
<keyword evidence="2" id="KW-0645">Protease</keyword>
<feature type="compositionally biased region" description="Basic and acidic residues" evidence="4">
    <location>
        <begin position="1"/>
        <end position="16"/>
    </location>
</feature>
<organism evidence="6 7">
    <name type="scientific">Blautia stercoris</name>
    <dbReference type="NCBI Taxonomy" id="871664"/>
    <lineage>
        <taxon>Bacteria</taxon>
        <taxon>Bacillati</taxon>
        <taxon>Bacillota</taxon>
        <taxon>Clostridia</taxon>
        <taxon>Lachnospirales</taxon>
        <taxon>Lachnospiraceae</taxon>
        <taxon>Blautia</taxon>
    </lineage>
</organism>
<keyword evidence="3" id="KW-0378">Hydrolase</keyword>
<feature type="compositionally biased region" description="Low complexity" evidence="4">
    <location>
        <begin position="154"/>
        <end position="165"/>
    </location>
</feature>
<dbReference type="Gene3D" id="2.30.42.10">
    <property type="match status" value="1"/>
</dbReference>
<dbReference type="InterPro" id="IPR051201">
    <property type="entry name" value="Chloro_Bact_Ser_Proteases"/>
</dbReference>